<sequence>MTTIVTTINANGIRAAVKHRSERNLGLLPWLRDTDTHHVLLQETRATEEQVVEALAPALADGWHLTLNESTVKGHSGVAILSRSAPGRVRKGFASTESDGTGRYVEADFGDLTVASLYLPKGAADGPKREEKFRFLDEFAAHLAALSRKRRDVVIGGDWNIAPTELDLKNAKGNVKNPGFLPEERQWVAGLLEAGWVDVARELAGEVPGPYSWWSWRGKAFDNDAGWRIDYQLANKRLGQRATKSYVHRADAYDLRWSDHAPVTVEYS</sequence>
<feature type="binding site" evidence="6">
    <location>
        <position position="260"/>
    </location>
    <ligand>
        <name>Mg(2+)</name>
        <dbReference type="ChEBI" id="CHEBI:18420"/>
        <label>1</label>
    </ligand>
</feature>
<name>A0A2G3PF74_WILMA</name>
<organism evidence="9 10">
    <name type="scientific">Williamsia marianensis</name>
    <dbReference type="NCBI Taxonomy" id="85044"/>
    <lineage>
        <taxon>Bacteria</taxon>
        <taxon>Bacillati</taxon>
        <taxon>Actinomycetota</taxon>
        <taxon>Actinomycetes</taxon>
        <taxon>Mycobacteriales</taxon>
        <taxon>Nocardiaceae</taxon>
        <taxon>Williamsia</taxon>
    </lineage>
</organism>
<dbReference type="PANTHER" id="PTHR43250:SF2">
    <property type="entry name" value="EXODEOXYRIBONUCLEASE III"/>
    <property type="match status" value="1"/>
</dbReference>
<feature type="site" description="Interaction with DNA substrate" evidence="7">
    <location>
        <position position="260"/>
    </location>
</feature>
<evidence type="ECO:0000259" key="8">
    <source>
        <dbReference type="Pfam" id="PF03372"/>
    </source>
</evidence>
<dbReference type="AlphaFoldDB" id="A0A2G3PF74"/>
<dbReference type="Proteomes" id="UP000225108">
    <property type="component" value="Unassembled WGS sequence"/>
</dbReference>
<dbReference type="GO" id="GO:0006281">
    <property type="term" value="P:DNA repair"/>
    <property type="evidence" value="ECO:0007669"/>
    <property type="project" value="InterPro"/>
</dbReference>
<keyword evidence="4 6" id="KW-0460">Magnesium</keyword>
<gene>
    <name evidence="9" type="primary">xth</name>
    <name evidence="9" type="ORF">CSW57_24120</name>
</gene>
<dbReference type="PROSITE" id="PS51435">
    <property type="entry name" value="AP_NUCLEASE_F1_4"/>
    <property type="match status" value="1"/>
</dbReference>
<evidence type="ECO:0000313" key="10">
    <source>
        <dbReference type="Proteomes" id="UP000225108"/>
    </source>
</evidence>
<feature type="active site" evidence="5">
    <location>
        <position position="118"/>
    </location>
</feature>
<dbReference type="NCBIfam" id="TIGR00195">
    <property type="entry name" value="exoDNase_III"/>
    <property type="match status" value="1"/>
</dbReference>
<accession>A0A2G3PF74</accession>
<keyword evidence="2 6" id="KW-0479">Metal-binding</keyword>
<evidence type="ECO:0000256" key="1">
    <source>
        <dbReference type="ARBA" id="ARBA00007092"/>
    </source>
</evidence>
<keyword evidence="3" id="KW-0378">Hydrolase</keyword>
<dbReference type="GO" id="GO:0008311">
    <property type="term" value="F:double-stranded DNA 3'-5' DNA exonuclease activity"/>
    <property type="evidence" value="ECO:0007669"/>
    <property type="project" value="InterPro"/>
</dbReference>
<feature type="binding site" evidence="6">
    <location>
        <position position="158"/>
    </location>
    <ligand>
        <name>Mg(2+)</name>
        <dbReference type="ChEBI" id="CHEBI:18420"/>
        <label>1</label>
    </ligand>
</feature>
<evidence type="ECO:0000313" key="9">
    <source>
        <dbReference type="EMBL" id="PHV64458.1"/>
    </source>
</evidence>
<evidence type="ECO:0000256" key="3">
    <source>
        <dbReference type="ARBA" id="ARBA00022801"/>
    </source>
</evidence>
<feature type="binding site" evidence="6">
    <location>
        <position position="160"/>
    </location>
    <ligand>
        <name>Mg(2+)</name>
        <dbReference type="ChEBI" id="CHEBI:18420"/>
        <label>1</label>
    </ligand>
</feature>
<reference evidence="9 10" key="1">
    <citation type="submission" date="2017-10" db="EMBL/GenBank/DDBJ databases">
        <title>The draft genome sequence of Williamsia sp. BULT 1.1 isolated from the semi-arid grassland soils from South Africa.</title>
        <authorList>
            <person name="Kabwe M.H."/>
            <person name="Govender N."/>
            <person name="Mutseka Lunga P."/>
            <person name="Vikram S."/>
            <person name="Makhalanyane T.P."/>
        </authorList>
    </citation>
    <scope>NUCLEOTIDE SEQUENCE [LARGE SCALE GENOMIC DNA]</scope>
    <source>
        <strain evidence="9 10">BULT 1.1</strain>
    </source>
</reference>
<comment type="similarity">
    <text evidence="1">Belongs to the DNA repair enzymes AP/ExoA family.</text>
</comment>
<dbReference type="Pfam" id="PF03372">
    <property type="entry name" value="Exo_endo_phos"/>
    <property type="match status" value="1"/>
</dbReference>
<evidence type="ECO:0000256" key="2">
    <source>
        <dbReference type="ARBA" id="ARBA00022723"/>
    </source>
</evidence>
<proteinExistence type="inferred from homology"/>
<dbReference type="Gene3D" id="3.60.10.10">
    <property type="entry name" value="Endonuclease/exonuclease/phosphatase"/>
    <property type="match status" value="1"/>
</dbReference>
<keyword evidence="6" id="KW-0464">Manganese</keyword>
<feature type="active site" description="Proton donor/acceptor" evidence="5">
    <location>
        <position position="158"/>
    </location>
</feature>
<evidence type="ECO:0000256" key="4">
    <source>
        <dbReference type="ARBA" id="ARBA00022842"/>
    </source>
</evidence>
<dbReference type="RefSeq" id="WP_099385138.1">
    <property type="nucleotide sequence ID" value="NZ_PEBD01000019.1"/>
</dbReference>
<dbReference type="SUPFAM" id="SSF56219">
    <property type="entry name" value="DNase I-like"/>
    <property type="match status" value="1"/>
</dbReference>
<evidence type="ECO:0000256" key="6">
    <source>
        <dbReference type="PIRSR" id="PIRSR604808-2"/>
    </source>
</evidence>
<dbReference type="NCBIfam" id="TIGR00633">
    <property type="entry name" value="xth"/>
    <property type="match status" value="1"/>
</dbReference>
<dbReference type="GO" id="GO:0046872">
    <property type="term" value="F:metal ion binding"/>
    <property type="evidence" value="ECO:0007669"/>
    <property type="project" value="UniProtKB-KW"/>
</dbReference>
<dbReference type="InterPro" id="IPR036691">
    <property type="entry name" value="Endo/exonu/phosph_ase_sf"/>
</dbReference>
<feature type="binding site" evidence="6">
    <location>
        <position position="9"/>
    </location>
    <ligand>
        <name>Mg(2+)</name>
        <dbReference type="ChEBI" id="CHEBI:18420"/>
        <label>1</label>
    </ligand>
</feature>
<dbReference type="InterPro" id="IPR037493">
    <property type="entry name" value="ExoIII-like"/>
</dbReference>
<feature type="site" description="Important for catalytic activity" evidence="7">
    <location>
        <position position="230"/>
    </location>
</feature>
<evidence type="ECO:0000256" key="7">
    <source>
        <dbReference type="PIRSR" id="PIRSR604808-3"/>
    </source>
</evidence>
<feature type="site" description="Transition state stabilizer" evidence="7">
    <location>
        <position position="160"/>
    </location>
</feature>
<feature type="binding site" evidence="6">
    <location>
        <position position="43"/>
    </location>
    <ligand>
        <name>Mg(2+)</name>
        <dbReference type="ChEBI" id="CHEBI:18420"/>
        <label>1</label>
    </ligand>
</feature>
<comment type="caution">
    <text evidence="9">The sequence shown here is derived from an EMBL/GenBank/DDBJ whole genome shotgun (WGS) entry which is preliminary data.</text>
</comment>
<comment type="cofactor">
    <cofactor evidence="6">
        <name>Mg(2+)</name>
        <dbReference type="ChEBI" id="CHEBI:18420"/>
    </cofactor>
    <cofactor evidence="6">
        <name>Mn(2+)</name>
        <dbReference type="ChEBI" id="CHEBI:29035"/>
    </cofactor>
    <text evidence="6">Probably binds two magnesium or manganese ions per subunit.</text>
</comment>
<dbReference type="InterPro" id="IPR004808">
    <property type="entry name" value="AP_endonuc_1"/>
</dbReference>
<feature type="active site" description="Proton acceptor" evidence="5">
    <location>
        <position position="260"/>
    </location>
</feature>
<feature type="binding site" evidence="6">
    <location>
        <position position="259"/>
    </location>
    <ligand>
        <name>Mg(2+)</name>
        <dbReference type="ChEBI" id="CHEBI:18420"/>
        <label>1</label>
    </ligand>
</feature>
<dbReference type="EMBL" id="PEBD01000019">
    <property type="protein sequence ID" value="PHV64458.1"/>
    <property type="molecule type" value="Genomic_DNA"/>
</dbReference>
<feature type="domain" description="Endonuclease/exonuclease/phosphatase" evidence="8">
    <location>
        <begin position="7"/>
        <end position="260"/>
    </location>
</feature>
<protein>
    <submittedName>
        <fullName evidence="9">Exodeoxyribonuclease III</fullName>
    </submittedName>
</protein>
<evidence type="ECO:0000256" key="5">
    <source>
        <dbReference type="PIRSR" id="PIRSR604808-1"/>
    </source>
</evidence>
<dbReference type="InterPro" id="IPR005135">
    <property type="entry name" value="Endo/exonuclease/phosphatase"/>
</dbReference>
<dbReference type="PANTHER" id="PTHR43250">
    <property type="entry name" value="EXODEOXYRIBONUCLEASE III"/>
    <property type="match status" value="1"/>
</dbReference>